<reference evidence="5 6" key="1">
    <citation type="journal article" date="2019" name="Appl. Environ. Microbiol.">
        <title>Environmental Evidence and Genomic Insight of Iron-oxidizing Bacteria Preference Towards More Corrosion Resistant Stainless Steel at Higher Salinities.</title>
        <authorList>
            <person name="Garrison C.E."/>
            <person name="Price K.A."/>
            <person name="Field E.K."/>
        </authorList>
    </citation>
    <scope>NUCLEOTIDE SEQUENCE [LARGE SCALE GENOMIC DNA]</scope>
    <source>
        <strain evidence="5 6">P3</strain>
    </source>
</reference>
<dbReference type="Gene3D" id="3.90.220.20">
    <property type="entry name" value="DNA methylase specificity domains"/>
    <property type="match status" value="2"/>
</dbReference>
<dbReference type="CDD" id="cd17275">
    <property type="entry name" value="RMtype1_S_MjaORF132P-TRD1-CR1_like"/>
    <property type="match status" value="1"/>
</dbReference>
<protein>
    <submittedName>
        <fullName evidence="5">Restriction endonuclease subunit S</fullName>
    </submittedName>
</protein>
<keyword evidence="5" id="KW-0255">Endonuclease</keyword>
<comment type="similarity">
    <text evidence="1">Belongs to the type-I restriction system S methylase family.</text>
</comment>
<dbReference type="Pfam" id="PF01420">
    <property type="entry name" value="Methylase_S"/>
    <property type="match status" value="2"/>
</dbReference>
<dbReference type="GO" id="GO:0003677">
    <property type="term" value="F:DNA binding"/>
    <property type="evidence" value="ECO:0007669"/>
    <property type="project" value="UniProtKB-KW"/>
</dbReference>
<dbReference type="EMBL" id="VBRY01000011">
    <property type="protein sequence ID" value="TLS66184.1"/>
    <property type="molecule type" value="Genomic_DNA"/>
</dbReference>
<keyword evidence="3" id="KW-0238">DNA-binding</keyword>
<gene>
    <name evidence="5" type="ORF">FEF65_11380</name>
</gene>
<feature type="domain" description="Type I restriction modification DNA specificity" evidence="4">
    <location>
        <begin position="4"/>
        <end position="175"/>
    </location>
</feature>
<organism evidence="5 6">
    <name type="scientific">Mariprofundus erugo</name>
    <dbReference type="NCBI Taxonomy" id="2528639"/>
    <lineage>
        <taxon>Bacteria</taxon>
        <taxon>Pseudomonadati</taxon>
        <taxon>Pseudomonadota</taxon>
        <taxon>Candidatius Mariprofundia</taxon>
        <taxon>Mariprofundales</taxon>
        <taxon>Mariprofundaceae</taxon>
        <taxon>Mariprofundus</taxon>
    </lineage>
</organism>
<keyword evidence="6" id="KW-1185">Reference proteome</keyword>
<evidence type="ECO:0000313" key="5">
    <source>
        <dbReference type="EMBL" id="TLS66184.1"/>
    </source>
</evidence>
<evidence type="ECO:0000256" key="1">
    <source>
        <dbReference type="ARBA" id="ARBA00010923"/>
    </source>
</evidence>
<comment type="caution">
    <text evidence="5">The sequence shown here is derived from an EMBL/GenBank/DDBJ whole genome shotgun (WGS) entry which is preliminary data.</text>
</comment>
<dbReference type="GO" id="GO:0009307">
    <property type="term" value="P:DNA restriction-modification system"/>
    <property type="evidence" value="ECO:0007669"/>
    <property type="project" value="UniProtKB-KW"/>
</dbReference>
<dbReference type="InterPro" id="IPR044946">
    <property type="entry name" value="Restrct_endonuc_typeI_TRD_sf"/>
</dbReference>
<name>A0A5R9GSF9_9PROT</name>
<evidence type="ECO:0000256" key="3">
    <source>
        <dbReference type="ARBA" id="ARBA00023125"/>
    </source>
</evidence>
<dbReference type="InterPro" id="IPR052021">
    <property type="entry name" value="Type-I_RS_S_subunit"/>
</dbReference>
<dbReference type="PANTHER" id="PTHR30408">
    <property type="entry name" value="TYPE-1 RESTRICTION ENZYME ECOKI SPECIFICITY PROTEIN"/>
    <property type="match status" value="1"/>
</dbReference>
<keyword evidence="2" id="KW-0680">Restriction system</keyword>
<dbReference type="PANTHER" id="PTHR30408:SF12">
    <property type="entry name" value="TYPE I RESTRICTION ENZYME MJAVIII SPECIFICITY SUBUNIT"/>
    <property type="match status" value="1"/>
</dbReference>
<feature type="domain" description="Type I restriction modification DNA specificity" evidence="4">
    <location>
        <begin position="196"/>
        <end position="371"/>
    </location>
</feature>
<dbReference type="RefSeq" id="WP_138239940.1">
    <property type="nucleotide sequence ID" value="NZ_VBRY01000011.1"/>
</dbReference>
<keyword evidence="5" id="KW-0378">Hydrolase</keyword>
<accession>A0A5R9GSF9</accession>
<dbReference type="InterPro" id="IPR000055">
    <property type="entry name" value="Restrct_endonuc_typeI_TRD"/>
</dbReference>
<dbReference type="GO" id="GO:0004519">
    <property type="term" value="F:endonuclease activity"/>
    <property type="evidence" value="ECO:0007669"/>
    <property type="project" value="UniProtKB-KW"/>
</dbReference>
<dbReference type="SUPFAM" id="SSF116734">
    <property type="entry name" value="DNA methylase specificity domain"/>
    <property type="match status" value="2"/>
</dbReference>
<keyword evidence="5" id="KW-0540">Nuclease</keyword>
<evidence type="ECO:0000256" key="2">
    <source>
        <dbReference type="ARBA" id="ARBA00022747"/>
    </source>
</evidence>
<dbReference type="Proteomes" id="UP000306585">
    <property type="component" value="Unassembled WGS sequence"/>
</dbReference>
<evidence type="ECO:0000313" key="6">
    <source>
        <dbReference type="Proteomes" id="UP000306585"/>
    </source>
</evidence>
<evidence type="ECO:0000259" key="4">
    <source>
        <dbReference type="Pfam" id="PF01420"/>
    </source>
</evidence>
<sequence>MRKVILSQVCDISSGGTPSRNNPEFFRGEIPWAKISDIENSDNGFVYETEEKISDEGLKNIRGRLFPKGTLLFSMYGSIGKVAFAGRDLSTNQAILGIRRKPNEEIDLSYLKCWFESNKQKLINKGQGVALKNLSATIVKNLEVELPPLDDQKRIAHLLGKVEGLIAQRKQHLQQLDDLLKSVFLEMFGPKAPGYDDWPQVEIKDLAAKHKGAMRTGPFGSNLLHSEFTTEGDVAVIGIDNAVQNRFAWGERRFITNEKYKELQNYRIYPGDVIVSIMGTIGRSAVIPDHIPLAINTKHLAAITLNRDIAHPIFLSYSIHSSPFILNQFRSKNRGAIMSGLNLGLIKETKLKRPPIELQNHFAAIHTKTDEVKASYQQSLACLENLYGALSQNAFKGELDLSRISLTGDK</sequence>
<dbReference type="AlphaFoldDB" id="A0A5R9GSF9"/>
<proteinExistence type="inferred from homology"/>